<evidence type="ECO:0000313" key="2">
    <source>
        <dbReference type="Proteomes" id="UP001372338"/>
    </source>
</evidence>
<comment type="caution">
    <text evidence="1">The sequence shown here is derived from an EMBL/GenBank/DDBJ whole genome shotgun (WGS) entry which is preliminary data.</text>
</comment>
<evidence type="ECO:0000313" key="1">
    <source>
        <dbReference type="EMBL" id="KAK7276745.1"/>
    </source>
</evidence>
<name>A0AAN9IGV5_CROPI</name>
<gene>
    <name evidence="1" type="ORF">RIF29_17891</name>
</gene>
<dbReference type="EMBL" id="JAYWIO010000003">
    <property type="protein sequence ID" value="KAK7276745.1"/>
    <property type="molecule type" value="Genomic_DNA"/>
</dbReference>
<sequence length="171" mass="19754">MASYENNDMELVEMDLDVFEIDGALLSELLEEQEVKDDNEGNIESLEEGKISPNMMDREQEKQQQNCYFEWLNMMMDMTESINPQNDLIMSWFVDDIVGMVDFGYINGECYSQICDGLVSNEHGRIRVWRYEGNLVRPIAICTTSPQHFLDLECLGATTKKFQNIDLVIVS</sequence>
<protein>
    <submittedName>
        <fullName evidence="1">Uncharacterized protein</fullName>
    </submittedName>
</protein>
<dbReference type="AlphaFoldDB" id="A0AAN9IGV5"/>
<proteinExistence type="predicted"/>
<keyword evidence="2" id="KW-1185">Reference proteome</keyword>
<reference evidence="1 2" key="1">
    <citation type="submission" date="2024-01" db="EMBL/GenBank/DDBJ databases">
        <title>The genomes of 5 underutilized Papilionoideae crops provide insights into root nodulation and disease resistanc.</title>
        <authorList>
            <person name="Yuan L."/>
        </authorList>
    </citation>
    <scope>NUCLEOTIDE SEQUENCE [LARGE SCALE GENOMIC DNA]</scope>
    <source>
        <strain evidence="1">ZHUSHIDOU_FW_LH</strain>
        <tissue evidence="1">Leaf</tissue>
    </source>
</reference>
<organism evidence="1 2">
    <name type="scientific">Crotalaria pallida</name>
    <name type="common">Smooth rattlebox</name>
    <name type="synonym">Crotalaria striata</name>
    <dbReference type="NCBI Taxonomy" id="3830"/>
    <lineage>
        <taxon>Eukaryota</taxon>
        <taxon>Viridiplantae</taxon>
        <taxon>Streptophyta</taxon>
        <taxon>Embryophyta</taxon>
        <taxon>Tracheophyta</taxon>
        <taxon>Spermatophyta</taxon>
        <taxon>Magnoliopsida</taxon>
        <taxon>eudicotyledons</taxon>
        <taxon>Gunneridae</taxon>
        <taxon>Pentapetalae</taxon>
        <taxon>rosids</taxon>
        <taxon>fabids</taxon>
        <taxon>Fabales</taxon>
        <taxon>Fabaceae</taxon>
        <taxon>Papilionoideae</taxon>
        <taxon>50 kb inversion clade</taxon>
        <taxon>genistoids sensu lato</taxon>
        <taxon>core genistoids</taxon>
        <taxon>Crotalarieae</taxon>
        <taxon>Crotalaria</taxon>
    </lineage>
</organism>
<dbReference type="Proteomes" id="UP001372338">
    <property type="component" value="Unassembled WGS sequence"/>
</dbReference>
<accession>A0AAN9IGV5</accession>